<dbReference type="PANTHER" id="PTHR30480:SF16">
    <property type="entry name" value="GLYCOSIDE HYDROLASE FAMILY 3 DOMAIN PROTEIN"/>
    <property type="match status" value="1"/>
</dbReference>
<protein>
    <submittedName>
        <fullName evidence="7">Glycosyl hyrolase family 3</fullName>
    </submittedName>
</protein>
<evidence type="ECO:0000256" key="1">
    <source>
        <dbReference type="ARBA" id="ARBA00005336"/>
    </source>
</evidence>
<dbReference type="InterPro" id="IPR006311">
    <property type="entry name" value="TAT_signal"/>
</dbReference>
<dbReference type="GO" id="GO:0004553">
    <property type="term" value="F:hydrolase activity, hydrolyzing O-glycosyl compounds"/>
    <property type="evidence" value="ECO:0007669"/>
    <property type="project" value="InterPro"/>
</dbReference>
<feature type="domain" description="Glycoside hydrolase family 3 N-terminal" evidence="6">
    <location>
        <begin position="145"/>
        <end position="445"/>
    </location>
</feature>
<dbReference type="GO" id="GO:0005975">
    <property type="term" value="P:carbohydrate metabolic process"/>
    <property type="evidence" value="ECO:0007669"/>
    <property type="project" value="InterPro"/>
</dbReference>
<keyword evidence="2" id="KW-0378">Hydrolase</keyword>
<keyword evidence="5" id="KW-1133">Transmembrane helix</keyword>
<dbReference type="GO" id="GO:0009254">
    <property type="term" value="P:peptidoglycan turnover"/>
    <property type="evidence" value="ECO:0007669"/>
    <property type="project" value="TreeGrafter"/>
</dbReference>
<comment type="similarity">
    <text evidence="1">Belongs to the glycosyl hydrolase 3 family.</text>
</comment>
<keyword evidence="3" id="KW-0326">Glycosidase</keyword>
<evidence type="ECO:0000256" key="4">
    <source>
        <dbReference type="SAM" id="MobiDB-lite"/>
    </source>
</evidence>
<comment type="caution">
    <text evidence="7">The sequence shown here is derived from an EMBL/GenBank/DDBJ whole genome shotgun (WGS) entry which is preliminary data.</text>
</comment>
<dbReference type="PROSITE" id="PS51318">
    <property type="entry name" value="TAT"/>
    <property type="match status" value="1"/>
</dbReference>
<evidence type="ECO:0000256" key="3">
    <source>
        <dbReference type="ARBA" id="ARBA00023295"/>
    </source>
</evidence>
<dbReference type="RefSeq" id="WP_250825693.1">
    <property type="nucleotide sequence ID" value="NZ_JAMOIL010000001.1"/>
</dbReference>
<feature type="compositionally biased region" description="Basic and acidic residues" evidence="4">
    <location>
        <begin position="1"/>
        <end position="13"/>
    </location>
</feature>
<dbReference type="Proteomes" id="UP001139485">
    <property type="component" value="Unassembled WGS sequence"/>
</dbReference>
<dbReference type="InterPro" id="IPR001764">
    <property type="entry name" value="Glyco_hydro_3_N"/>
</dbReference>
<feature type="region of interest" description="Disordered" evidence="4">
    <location>
        <begin position="1"/>
        <end position="29"/>
    </location>
</feature>
<dbReference type="Pfam" id="PF00933">
    <property type="entry name" value="Glyco_hydro_3"/>
    <property type="match status" value="1"/>
</dbReference>
<dbReference type="AlphaFoldDB" id="A0A9X2D3Y7"/>
<gene>
    <name evidence="7" type="ORF">M8330_00265</name>
</gene>
<keyword evidence="5" id="KW-0472">Membrane</keyword>
<dbReference type="Gene3D" id="3.20.20.300">
    <property type="entry name" value="Glycoside hydrolase, family 3, N-terminal domain"/>
    <property type="match status" value="1"/>
</dbReference>
<dbReference type="SUPFAM" id="SSF51445">
    <property type="entry name" value="(Trans)glycosidases"/>
    <property type="match status" value="1"/>
</dbReference>
<feature type="compositionally biased region" description="Low complexity" evidence="4">
    <location>
        <begin position="85"/>
        <end position="104"/>
    </location>
</feature>
<reference evidence="7" key="1">
    <citation type="submission" date="2022-05" db="EMBL/GenBank/DDBJ databases">
        <authorList>
            <person name="Tuo L."/>
        </authorList>
    </citation>
    <scope>NUCLEOTIDE SEQUENCE</scope>
    <source>
        <strain evidence="7">BSK12Z-4</strain>
    </source>
</reference>
<feature type="compositionally biased region" description="Basic residues" evidence="4">
    <location>
        <begin position="14"/>
        <end position="27"/>
    </location>
</feature>
<sequence>MNGPEGERPVDRTPHRHRGLRPRRSRRGVVLGGLGLLGAGALGSAAAWAGTRLTGSGGDVASEATGSPVARRSSGPSGTDEPETSTDTGIDTGDTAADADTPTSWGPTLGEVEQARALVAEMSAAALAGQVIVGRFASPDPTVPAALVRDLGLAGVCVTPDSVTDGEQVRALTAAVEAAVRETRPDVPAVIGVDEEGGSVSHLSGVATTFPAFATAGVAVTASGGAGRRAVREAARWTGTELRGLGFTWVFAPVADVTVGAADVTIGTRSPSSDPEVAATAVTSAVRGYERAGIVSTPKHFPGHGSATVDSHESLPVITSSLEDLRARDLVPFEAAVAAGAPAIMVGHLDVTALETEGLPTSLAPEAYAYLREELGFEGVAITDSLGMGAVMATPGSAVKALAAGADLLLMPADTTATHDNLRRAILDGRVPRERAEEAATRVVALQLWQARAAAATPVPEDVTVRTQQAAADLSTAAYG</sequence>
<dbReference type="InterPro" id="IPR036962">
    <property type="entry name" value="Glyco_hydro_3_N_sf"/>
</dbReference>
<keyword evidence="5" id="KW-0812">Transmembrane</keyword>
<evidence type="ECO:0000313" key="7">
    <source>
        <dbReference type="EMBL" id="MCM0618721.1"/>
    </source>
</evidence>
<evidence type="ECO:0000256" key="2">
    <source>
        <dbReference type="ARBA" id="ARBA00022801"/>
    </source>
</evidence>
<name>A0A9X2D3Y7_9ACTN</name>
<evidence type="ECO:0000256" key="5">
    <source>
        <dbReference type="SAM" id="Phobius"/>
    </source>
</evidence>
<proteinExistence type="inferred from homology"/>
<evidence type="ECO:0000313" key="8">
    <source>
        <dbReference type="Proteomes" id="UP001139485"/>
    </source>
</evidence>
<organism evidence="7 8">
    <name type="scientific">Nocardioides bruguierae</name>
    <dbReference type="NCBI Taxonomy" id="2945102"/>
    <lineage>
        <taxon>Bacteria</taxon>
        <taxon>Bacillati</taxon>
        <taxon>Actinomycetota</taxon>
        <taxon>Actinomycetes</taxon>
        <taxon>Propionibacteriales</taxon>
        <taxon>Nocardioidaceae</taxon>
        <taxon>Nocardioides</taxon>
    </lineage>
</organism>
<dbReference type="InterPro" id="IPR050226">
    <property type="entry name" value="NagZ_Beta-hexosaminidase"/>
</dbReference>
<accession>A0A9X2D3Y7</accession>
<dbReference type="EMBL" id="JAMOIL010000001">
    <property type="protein sequence ID" value="MCM0618721.1"/>
    <property type="molecule type" value="Genomic_DNA"/>
</dbReference>
<keyword evidence="8" id="KW-1185">Reference proteome</keyword>
<dbReference type="PANTHER" id="PTHR30480">
    <property type="entry name" value="BETA-HEXOSAMINIDASE-RELATED"/>
    <property type="match status" value="1"/>
</dbReference>
<feature type="transmembrane region" description="Helical" evidence="5">
    <location>
        <begin position="28"/>
        <end position="49"/>
    </location>
</feature>
<feature type="region of interest" description="Disordered" evidence="4">
    <location>
        <begin position="57"/>
        <end position="108"/>
    </location>
</feature>
<dbReference type="InterPro" id="IPR017853">
    <property type="entry name" value="GH"/>
</dbReference>
<evidence type="ECO:0000259" key="6">
    <source>
        <dbReference type="Pfam" id="PF00933"/>
    </source>
</evidence>